<dbReference type="InterPro" id="IPR045240">
    <property type="entry name" value="Ribosomal_uL4_euk/arch"/>
</dbReference>
<dbReference type="Proteomes" id="UP000228874">
    <property type="component" value="Unassembled WGS sequence"/>
</dbReference>
<accession>A0A2H9N4C7</accession>
<dbReference type="GO" id="GO:0003735">
    <property type="term" value="F:structural constituent of ribosome"/>
    <property type="evidence" value="ECO:0007669"/>
    <property type="project" value="InterPro"/>
</dbReference>
<dbReference type="PANTHER" id="PTHR19431">
    <property type="entry name" value="60S RIBOSOMAL PROTEIN L4"/>
    <property type="match status" value="1"/>
</dbReference>
<evidence type="ECO:0000313" key="14">
    <source>
        <dbReference type="Proteomes" id="UP000229789"/>
    </source>
</evidence>
<dbReference type="Proteomes" id="UP000230477">
    <property type="component" value="Unassembled WGS sequence"/>
</dbReference>
<dbReference type="EMBL" id="PFMG01000026">
    <property type="protein sequence ID" value="PIY99848.1"/>
    <property type="molecule type" value="Genomic_DNA"/>
</dbReference>
<protein>
    <submittedName>
        <fullName evidence="4">50S ribosomal protein L4</fullName>
    </submittedName>
</protein>
<dbReference type="SUPFAM" id="SSF52166">
    <property type="entry name" value="Ribosomal protein L4"/>
    <property type="match status" value="1"/>
</dbReference>
<dbReference type="EMBL" id="PFUW01000014">
    <property type="protein sequence ID" value="PJB04212.1"/>
    <property type="molecule type" value="Genomic_DNA"/>
</dbReference>
<dbReference type="EMBL" id="PFFF01000001">
    <property type="protein sequence ID" value="PIV89917.1"/>
    <property type="molecule type" value="Genomic_DNA"/>
</dbReference>
<name>A0A2G9LJC4_HUBC1</name>
<accession>A0A2H9QSM0</accession>
<evidence type="ECO:0000313" key="7">
    <source>
        <dbReference type="EMBL" id="PIV89917.1"/>
    </source>
</evidence>
<evidence type="ECO:0000313" key="8">
    <source>
        <dbReference type="EMBL" id="PIX28272.1"/>
    </source>
</evidence>
<evidence type="ECO:0000256" key="1">
    <source>
        <dbReference type="ARBA" id="ARBA00010528"/>
    </source>
</evidence>
<dbReference type="Proteomes" id="UP000230713">
    <property type="component" value="Unassembled WGS sequence"/>
</dbReference>
<dbReference type="Proteomes" id="UP000228888">
    <property type="component" value="Unassembled WGS sequence"/>
</dbReference>
<evidence type="ECO:0000313" key="4">
    <source>
        <dbReference type="EMBL" id="PIN66646.1"/>
    </source>
</evidence>
<keyword evidence="2 4" id="KW-0689">Ribosomal protein</keyword>
<evidence type="ECO:0000313" key="13">
    <source>
        <dbReference type="Proteomes" id="UP000228888"/>
    </source>
</evidence>
<dbReference type="EMBL" id="PEUT01000032">
    <property type="protein sequence ID" value="PIV13738.1"/>
    <property type="molecule type" value="Genomic_DNA"/>
</dbReference>
<reference evidence="12 13" key="2">
    <citation type="submission" date="2017-09" db="EMBL/GenBank/DDBJ databases">
        <title>Depth-based differentiation of microbial function through sediment-hosted aquifers and enrichment of novel symbionts in the deep terrestrial subsurface.</title>
        <authorList>
            <person name="Probst A.J."/>
            <person name="Ladd B."/>
            <person name="Jarett J.K."/>
            <person name="Geller-Mcgrath D.E."/>
            <person name="Sieber C.M.K."/>
            <person name="Emerson J.B."/>
            <person name="Anantharaman K."/>
            <person name="Thomas B.C."/>
            <person name="Malmstrom R."/>
            <person name="Stieglmeier M."/>
            <person name="Klingl A."/>
            <person name="Woyke T."/>
            <person name="Ryan C.M."/>
            <person name="Banfield J.F."/>
        </authorList>
    </citation>
    <scope>NUCLEOTIDE SEQUENCE [LARGE SCALE GENOMIC DNA]</scope>
</reference>
<evidence type="ECO:0000313" key="10">
    <source>
        <dbReference type="EMBL" id="PJB04212.1"/>
    </source>
</evidence>
<dbReference type="Proteomes" id="UP000229789">
    <property type="component" value="Unassembled WGS sequence"/>
</dbReference>
<dbReference type="Pfam" id="PF00573">
    <property type="entry name" value="Ribosomal_L4"/>
    <property type="match status" value="1"/>
</dbReference>
<accession>A0A2H9M944</accession>
<dbReference type="Proteomes" id="UP000228989">
    <property type="component" value="Unassembled WGS sequence"/>
</dbReference>
<evidence type="ECO:0000313" key="12">
    <source>
        <dbReference type="Proteomes" id="UP000228874"/>
    </source>
</evidence>
<proteinExistence type="inferred from homology"/>
<dbReference type="AlphaFoldDB" id="A0A2G9LJC4"/>
<dbReference type="InterPro" id="IPR023574">
    <property type="entry name" value="Ribosomal_uL4_dom_sf"/>
</dbReference>
<evidence type="ECO:0000313" key="5">
    <source>
        <dbReference type="EMBL" id="PIV13738.1"/>
    </source>
</evidence>
<accession>A0A2H9M3Q1</accession>
<dbReference type="EMBL" id="PCUF01000010">
    <property type="protein sequence ID" value="PIN66646.1"/>
    <property type="molecule type" value="Genomic_DNA"/>
</dbReference>
<comment type="similarity">
    <text evidence="1">Belongs to the universal ribosomal protein uL4 family.</text>
</comment>
<organism evidence="4 14">
    <name type="scientific">Huberarchaeum crystalense</name>
    <dbReference type="NCBI Taxonomy" id="2014257"/>
    <lineage>
        <taxon>Archaea</taxon>
        <taxon>Candidatus Huberarchaeota</taxon>
        <taxon>Candidatus Huberarchaeia</taxon>
        <taxon>Candidatus Huberarchaeales</taxon>
        <taxon>Candidatus Huberarchaeaceae</taxon>
        <taxon>Candidatus Huberarchaeum</taxon>
    </lineage>
</organism>
<dbReference type="GO" id="GO:0005840">
    <property type="term" value="C:ribosome"/>
    <property type="evidence" value="ECO:0007669"/>
    <property type="project" value="UniProtKB-KW"/>
</dbReference>
<dbReference type="Gene3D" id="3.40.1370.10">
    <property type="match status" value="1"/>
</dbReference>
<dbReference type="Proteomes" id="UP000231449">
    <property type="component" value="Unassembled WGS sequence"/>
</dbReference>
<evidence type="ECO:0000256" key="3">
    <source>
        <dbReference type="ARBA" id="ARBA00023274"/>
    </source>
</evidence>
<dbReference type="EMBL" id="PETW01000025">
    <property type="protein sequence ID" value="PIV46418.1"/>
    <property type="molecule type" value="Genomic_DNA"/>
</dbReference>
<dbReference type="EMBL" id="PFSX01000058">
    <property type="protein sequence ID" value="PJC01148.1"/>
    <property type="molecule type" value="Genomic_DNA"/>
</dbReference>
<accession>A0A2H9MN09</accession>
<keyword evidence="3" id="KW-0687">Ribonucleoprotein</keyword>
<accession>A0A2G9LJC4</accession>
<dbReference type="InterPro" id="IPR002136">
    <property type="entry name" value="Ribosomal_uL4"/>
</dbReference>
<accession>A0A2H9RCM3</accession>
<dbReference type="GO" id="GO:1990904">
    <property type="term" value="C:ribonucleoprotein complex"/>
    <property type="evidence" value="ECO:0007669"/>
    <property type="project" value="UniProtKB-KW"/>
</dbReference>
<comment type="caution">
    <text evidence="4">The sequence shown here is derived from an EMBL/GenBank/DDBJ whole genome shotgun (WGS) entry which is preliminary data.</text>
</comment>
<accession>A0A2H9P8K4</accession>
<dbReference type="Proteomes" id="UP000231232">
    <property type="component" value="Unassembled WGS sequence"/>
</dbReference>
<dbReference type="GO" id="GO:0006412">
    <property type="term" value="P:translation"/>
    <property type="evidence" value="ECO:0007669"/>
    <property type="project" value="InterPro"/>
</dbReference>
<evidence type="ECO:0000313" key="11">
    <source>
        <dbReference type="EMBL" id="PJC01148.1"/>
    </source>
</evidence>
<reference evidence="4 14" key="1">
    <citation type="submission" date="2017-09" db="EMBL/GenBank/DDBJ databases">
        <title>Depth-based differentiation of microbial function through sediment-hosted aquifers and enrichment of novel symbionts in the deep terrestrial subsurface.</title>
        <authorList>
            <person name="Probst A.J."/>
            <person name="Ladd B."/>
            <person name="Jarett J.K."/>
            <person name="Geller-Mcgrath D.E."/>
            <person name="Sieber C.M."/>
            <person name="Emerson J.B."/>
            <person name="Anantharaman K."/>
            <person name="Thomas B.C."/>
            <person name="Malmstrom R."/>
            <person name="Stieglmeier M."/>
            <person name="Klingl A."/>
            <person name="Woyke T."/>
            <person name="Ryan C.M."/>
            <person name="Banfield J.F."/>
        </authorList>
    </citation>
    <scope>NUCLEOTIDE SEQUENCE [LARGE SCALE GENOMIC DNA]</scope>
    <source>
        <strain evidence="6">CG02_land_8_20_14_3_00_31_209</strain>
        <strain evidence="5">CG03_land_8_20_14_0_80_31_114</strain>
        <strain evidence="7">CG17_big_fil_post_rev_8_21_14_2_50_31_73</strain>
        <strain evidence="4">CG18_big_fil_WC_8_21_14_2_50_31_19</strain>
        <strain evidence="9">CG_4_10_14_0_8_um_filter_31_133</strain>
        <strain evidence="8">CG_4_8_14_3_um_filter</strain>
        <strain evidence="11">CG_4_9_14_0_8_um_filter_31_21</strain>
        <strain evidence="10">CG_4_9_14_3_um_filter_31_125</strain>
    </source>
</reference>
<evidence type="ECO:0000256" key="2">
    <source>
        <dbReference type="ARBA" id="ARBA00022980"/>
    </source>
</evidence>
<evidence type="ECO:0000313" key="6">
    <source>
        <dbReference type="EMBL" id="PIV46418.1"/>
    </source>
</evidence>
<evidence type="ECO:0000313" key="9">
    <source>
        <dbReference type="EMBL" id="PIY99848.1"/>
    </source>
</evidence>
<sequence length="302" mass="34720">MGVKMSKSDVDVANPIMKNKVDVANPIMKNKKSESITKREDVKVYSTKGNVVEILQLAPQMQEQKIKRENIKRAILYEQRLTFQPQGRDIMAGMRCSSRMHVRAQKSYRSKKNKGISRIARNPFTYKGVQATNVRGGSHRHKPLANKHIEWLMPKKEYLKAMRAALTLSTNIDEVMARGHKVNKEFKLPLVFDMSICDIKKTADFVNFLKEAGFSEELERTKYKKIRVGKGKMRGRTYIRKRGVVVISEKTISACENIPGVENYSTEELIIQDVFPGANHPRLIIWCVDSYKKLIEEKIYVA</sequence>
<gene>
    <name evidence="4" type="primary">rplD</name>
    <name evidence="11" type="ORF">CO072_02215</name>
    <name evidence="10" type="ORF">CO124_00745</name>
    <name evidence="6" type="ORF">COS22_01390</name>
    <name evidence="5" type="ORF">COS45_01225</name>
    <name evidence="7" type="ORF">COW47_00010</name>
    <name evidence="4" type="ORF">COW69_01000</name>
    <name evidence="9" type="ORF">COY63_01220</name>
    <name evidence="8" type="ORF">COZ66_00210</name>
</gene>
<dbReference type="EMBL" id="PFIH01000008">
    <property type="protein sequence ID" value="PIX28272.1"/>
    <property type="molecule type" value="Genomic_DNA"/>
</dbReference>